<organism evidence="2 3">
    <name type="scientific">Sclerotinia sclerotiorum (strain ATCC 18683 / 1980 / Ss-1)</name>
    <name type="common">White mold</name>
    <name type="synonym">Whetzelinia sclerotiorum</name>
    <dbReference type="NCBI Taxonomy" id="665079"/>
    <lineage>
        <taxon>Eukaryota</taxon>
        <taxon>Fungi</taxon>
        <taxon>Dikarya</taxon>
        <taxon>Ascomycota</taxon>
        <taxon>Pezizomycotina</taxon>
        <taxon>Leotiomycetes</taxon>
        <taxon>Helotiales</taxon>
        <taxon>Sclerotiniaceae</taxon>
        <taxon>Sclerotinia</taxon>
    </lineage>
</organism>
<protein>
    <submittedName>
        <fullName evidence="2">Uncharacterized protein</fullName>
    </submittedName>
</protein>
<evidence type="ECO:0000256" key="1">
    <source>
        <dbReference type="SAM" id="MobiDB-lite"/>
    </source>
</evidence>
<gene>
    <name evidence="2" type="ORF">SS1G_05519</name>
</gene>
<dbReference type="KEGG" id="ssl:SS1G_05519"/>
<keyword evidence="3" id="KW-1185">Reference proteome</keyword>
<name>A7EJM5_SCLS1</name>
<dbReference type="Proteomes" id="UP000001312">
    <property type="component" value="Unassembled WGS sequence"/>
</dbReference>
<dbReference type="RefSeq" id="XP_001594090.1">
    <property type="nucleotide sequence ID" value="XM_001594040.1"/>
</dbReference>
<dbReference type="GeneID" id="5490091"/>
<dbReference type="InParanoid" id="A7EJM5"/>
<dbReference type="EMBL" id="CH476626">
    <property type="protein sequence ID" value="EDO03041.1"/>
    <property type="molecule type" value="Genomic_DNA"/>
</dbReference>
<dbReference type="AlphaFoldDB" id="A7EJM5"/>
<sequence>MELVPQGDYGDYENEANGPSGLDDGTGAFVYCWLEKRTFLKQ</sequence>
<evidence type="ECO:0000313" key="3">
    <source>
        <dbReference type="Proteomes" id="UP000001312"/>
    </source>
</evidence>
<proteinExistence type="predicted"/>
<dbReference type="HOGENOM" id="CLU_3260817_0_0_1"/>
<evidence type="ECO:0000313" key="2">
    <source>
        <dbReference type="EMBL" id="EDO03041.1"/>
    </source>
</evidence>
<feature type="region of interest" description="Disordered" evidence="1">
    <location>
        <begin position="1"/>
        <end position="24"/>
    </location>
</feature>
<accession>A7EJM5</accession>
<reference evidence="3" key="1">
    <citation type="journal article" date="2011" name="PLoS Genet.">
        <title>Genomic analysis of the necrotrophic fungal pathogens Sclerotinia sclerotiorum and Botrytis cinerea.</title>
        <authorList>
            <person name="Amselem J."/>
            <person name="Cuomo C.A."/>
            <person name="van Kan J.A."/>
            <person name="Viaud M."/>
            <person name="Benito E.P."/>
            <person name="Couloux A."/>
            <person name="Coutinho P.M."/>
            <person name="de Vries R.P."/>
            <person name="Dyer P.S."/>
            <person name="Fillinger S."/>
            <person name="Fournier E."/>
            <person name="Gout L."/>
            <person name="Hahn M."/>
            <person name="Kohn L."/>
            <person name="Lapalu N."/>
            <person name="Plummer K.M."/>
            <person name="Pradier J.M."/>
            <person name="Quevillon E."/>
            <person name="Sharon A."/>
            <person name="Simon A."/>
            <person name="ten Have A."/>
            <person name="Tudzynski B."/>
            <person name="Tudzynski P."/>
            <person name="Wincker P."/>
            <person name="Andrew M."/>
            <person name="Anthouard V."/>
            <person name="Beever R.E."/>
            <person name="Beffa R."/>
            <person name="Benoit I."/>
            <person name="Bouzid O."/>
            <person name="Brault B."/>
            <person name="Chen Z."/>
            <person name="Choquer M."/>
            <person name="Collemare J."/>
            <person name="Cotton P."/>
            <person name="Danchin E.G."/>
            <person name="Da Silva C."/>
            <person name="Gautier A."/>
            <person name="Giraud C."/>
            <person name="Giraud T."/>
            <person name="Gonzalez C."/>
            <person name="Grossetete S."/>
            <person name="Guldener U."/>
            <person name="Henrissat B."/>
            <person name="Howlett B.J."/>
            <person name="Kodira C."/>
            <person name="Kretschmer M."/>
            <person name="Lappartient A."/>
            <person name="Leroch M."/>
            <person name="Levis C."/>
            <person name="Mauceli E."/>
            <person name="Neuveglise C."/>
            <person name="Oeser B."/>
            <person name="Pearson M."/>
            <person name="Poulain J."/>
            <person name="Poussereau N."/>
            <person name="Quesneville H."/>
            <person name="Rascle C."/>
            <person name="Schumacher J."/>
            <person name="Segurens B."/>
            <person name="Sexton A."/>
            <person name="Silva E."/>
            <person name="Sirven C."/>
            <person name="Soanes D.M."/>
            <person name="Talbot N.J."/>
            <person name="Templeton M."/>
            <person name="Yandava C."/>
            <person name="Yarden O."/>
            <person name="Zeng Q."/>
            <person name="Rollins J.A."/>
            <person name="Lebrun M.H."/>
            <person name="Dickman M."/>
        </authorList>
    </citation>
    <scope>NUCLEOTIDE SEQUENCE [LARGE SCALE GENOMIC DNA]</scope>
    <source>
        <strain evidence="3">ATCC 18683 / 1980 / Ss-1</strain>
    </source>
</reference>